<feature type="non-terminal residue" evidence="2">
    <location>
        <position position="1"/>
    </location>
</feature>
<comment type="caution">
    <text evidence="2">The sequence shown here is derived from an EMBL/GenBank/DDBJ whole genome shotgun (WGS) entry which is preliminary data.</text>
</comment>
<gene>
    <name evidence="2" type="ORF">GIL414_LOCUS46000</name>
</gene>
<evidence type="ECO:0000256" key="1">
    <source>
        <dbReference type="SAM" id="MobiDB-lite"/>
    </source>
</evidence>
<reference evidence="2" key="1">
    <citation type="submission" date="2021-02" db="EMBL/GenBank/DDBJ databases">
        <authorList>
            <person name="Nowell W R."/>
        </authorList>
    </citation>
    <scope>NUCLEOTIDE SEQUENCE</scope>
</reference>
<protein>
    <submittedName>
        <fullName evidence="2">Uncharacterized protein</fullName>
    </submittedName>
</protein>
<name>A0A8S3B339_9BILA</name>
<organism evidence="2 3">
    <name type="scientific">Rotaria magnacalcarata</name>
    <dbReference type="NCBI Taxonomy" id="392030"/>
    <lineage>
        <taxon>Eukaryota</taxon>
        <taxon>Metazoa</taxon>
        <taxon>Spiralia</taxon>
        <taxon>Gnathifera</taxon>
        <taxon>Rotifera</taxon>
        <taxon>Eurotatoria</taxon>
        <taxon>Bdelloidea</taxon>
        <taxon>Philodinida</taxon>
        <taxon>Philodinidae</taxon>
        <taxon>Rotaria</taxon>
    </lineage>
</organism>
<evidence type="ECO:0000313" key="2">
    <source>
        <dbReference type="EMBL" id="CAF4772493.1"/>
    </source>
</evidence>
<feature type="region of interest" description="Disordered" evidence="1">
    <location>
        <begin position="1"/>
        <end position="118"/>
    </location>
</feature>
<proteinExistence type="predicted"/>
<accession>A0A8S3B339</accession>
<dbReference type="Proteomes" id="UP000681720">
    <property type="component" value="Unassembled WGS sequence"/>
</dbReference>
<evidence type="ECO:0000313" key="3">
    <source>
        <dbReference type="Proteomes" id="UP000681720"/>
    </source>
</evidence>
<sequence length="161" mass="18095">ERDDPRGTSQASLKYSEEPTERQPLTIIPTPRRSFSQVPPPNSSARDSFVYRPMDGSGSHVTTLADMSPLGSSQIQQRQSRFGDVNASASLLERNRQDDKQYTVPPRKKSRSAERDDVGYYAGQTQDYEQSLAYVEYFAYLSTFSELVFASSTRLASIFCS</sequence>
<dbReference type="EMBL" id="CAJOBJ010143199">
    <property type="protein sequence ID" value="CAF4772493.1"/>
    <property type="molecule type" value="Genomic_DNA"/>
</dbReference>
<dbReference type="AlphaFoldDB" id="A0A8S3B339"/>
<feature type="compositionally biased region" description="Polar residues" evidence="1">
    <location>
        <begin position="70"/>
        <end position="80"/>
    </location>
</feature>